<proteinExistence type="predicted"/>
<evidence type="ECO:0000313" key="2">
    <source>
        <dbReference type="Proteomes" id="UP001438189"/>
    </source>
</evidence>
<comment type="caution">
    <text evidence="1">The sequence shown here is derived from an EMBL/GenBank/DDBJ whole genome shotgun (WGS) entry which is preliminary data.</text>
</comment>
<reference evidence="1 2" key="1">
    <citation type="submission" date="2024-06" db="EMBL/GenBank/DDBJ databases">
        <title>Genome sequencing of Agrobacterium spp. from tobacco in Serbia.</title>
        <authorList>
            <person name="Ilicic R.J."/>
            <person name="Studholme D.J."/>
            <person name="Jelusic A."/>
            <person name="Barac G."/>
            <person name="Bagi F."/>
            <person name="Popovic Milovanovic T."/>
        </authorList>
    </citation>
    <scope>NUCLEOTIDE SEQUENCE [LARGE SCALE GENOMIC DNA]</scope>
    <source>
        <strain evidence="1 2">DA1</strain>
    </source>
</reference>
<evidence type="ECO:0000313" key="1">
    <source>
        <dbReference type="EMBL" id="MES4993069.1"/>
    </source>
</evidence>
<gene>
    <name evidence="1" type="ORF">ABVB70_22355</name>
</gene>
<dbReference type="EMBL" id="JBETME010000012">
    <property type="protein sequence ID" value="MES4993069.1"/>
    <property type="molecule type" value="Genomic_DNA"/>
</dbReference>
<name>A0ABD5LPL6_AGRRD</name>
<dbReference type="RefSeq" id="WP_142187344.1">
    <property type="nucleotide sequence ID" value="NZ_JBETME010000012.1"/>
</dbReference>
<accession>A0ABD5LPL6</accession>
<dbReference type="Proteomes" id="UP001438189">
    <property type="component" value="Unassembled WGS sequence"/>
</dbReference>
<protein>
    <recommendedName>
        <fullName evidence="3">Transposase</fullName>
    </recommendedName>
</protein>
<dbReference type="AlphaFoldDB" id="A0ABD5LPL6"/>
<sequence length="99" mass="11156">MDIPRTFYRNSTLFDRVTIVFLKSMQALSARSLVHDALIRAHGFATASGLTSFCVKRIGRFRTGIARGKIKALKRRLRLLVEAGIISLFVRGKRVSFSD</sequence>
<organism evidence="1 2">
    <name type="scientific">Agrobacterium radiobacter</name>
    <dbReference type="NCBI Taxonomy" id="362"/>
    <lineage>
        <taxon>Bacteria</taxon>
        <taxon>Pseudomonadati</taxon>
        <taxon>Pseudomonadota</taxon>
        <taxon>Alphaproteobacteria</taxon>
        <taxon>Hyphomicrobiales</taxon>
        <taxon>Rhizobiaceae</taxon>
        <taxon>Rhizobium/Agrobacterium group</taxon>
        <taxon>Agrobacterium</taxon>
        <taxon>Agrobacterium tumefaciens complex</taxon>
    </lineage>
</organism>
<evidence type="ECO:0008006" key="3">
    <source>
        <dbReference type="Google" id="ProtNLM"/>
    </source>
</evidence>